<protein>
    <submittedName>
        <fullName evidence="2">Uncharacterized protein</fullName>
    </submittedName>
</protein>
<evidence type="ECO:0000313" key="2">
    <source>
        <dbReference type="EMBL" id="KAK0414824.1"/>
    </source>
</evidence>
<dbReference type="Proteomes" id="UP001175271">
    <property type="component" value="Unassembled WGS sequence"/>
</dbReference>
<gene>
    <name evidence="2" type="ORF">QR680_011634</name>
</gene>
<dbReference type="AlphaFoldDB" id="A0AA39I0X7"/>
<keyword evidence="3" id="KW-1185">Reference proteome</keyword>
<evidence type="ECO:0000313" key="3">
    <source>
        <dbReference type="Proteomes" id="UP001175271"/>
    </source>
</evidence>
<dbReference type="EMBL" id="JAUCMV010000002">
    <property type="protein sequence ID" value="KAK0414824.1"/>
    <property type="molecule type" value="Genomic_DNA"/>
</dbReference>
<evidence type="ECO:0000256" key="1">
    <source>
        <dbReference type="SAM" id="Phobius"/>
    </source>
</evidence>
<organism evidence="2 3">
    <name type="scientific">Steinernema hermaphroditum</name>
    <dbReference type="NCBI Taxonomy" id="289476"/>
    <lineage>
        <taxon>Eukaryota</taxon>
        <taxon>Metazoa</taxon>
        <taxon>Ecdysozoa</taxon>
        <taxon>Nematoda</taxon>
        <taxon>Chromadorea</taxon>
        <taxon>Rhabditida</taxon>
        <taxon>Tylenchina</taxon>
        <taxon>Panagrolaimomorpha</taxon>
        <taxon>Strongyloidoidea</taxon>
        <taxon>Steinernematidae</taxon>
        <taxon>Steinernema</taxon>
    </lineage>
</organism>
<name>A0AA39I0X7_9BILA</name>
<feature type="transmembrane region" description="Helical" evidence="1">
    <location>
        <begin position="20"/>
        <end position="46"/>
    </location>
</feature>
<accession>A0AA39I0X7</accession>
<sequence>MDINSTVSFFRRMIMEADKTGVLIIDIYACLCLLIIAWVVGCIYCYDARKKAQEDQEEVVLDSVSSPPA</sequence>
<reference evidence="2" key="1">
    <citation type="submission" date="2023-06" db="EMBL/GenBank/DDBJ databases">
        <title>Genomic analysis of the entomopathogenic nematode Steinernema hermaphroditum.</title>
        <authorList>
            <person name="Schwarz E.M."/>
            <person name="Heppert J.K."/>
            <person name="Baniya A."/>
            <person name="Schwartz H.T."/>
            <person name="Tan C.-H."/>
            <person name="Antoshechkin I."/>
            <person name="Sternberg P.W."/>
            <person name="Goodrich-Blair H."/>
            <person name="Dillman A.R."/>
        </authorList>
    </citation>
    <scope>NUCLEOTIDE SEQUENCE</scope>
    <source>
        <strain evidence="2">PS9179</strain>
        <tissue evidence="2">Whole animal</tissue>
    </source>
</reference>
<keyword evidence="1" id="KW-1133">Transmembrane helix</keyword>
<proteinExistence type="predicted"/>
<keyword evidence="1" id="KW-0812">Transmembrane</keyword>
<keyword evidence="1" id="KW-0472">Membrane</keyword>
<comment type="caution">
    <text evidence="2">The sequence shown here is derived from an EMBL/GenBank/DDBJ whole genome shotgun (WGS) entry which is preliminary data.</text>
</comment>